<keyword evidence="1" id="KW-0472">Membrane</keyword>
<dbReference type="Proteomes" id="UP000319411">
    <property type="component" value="Plasmid unnamed2"/>
</dbReference>
<geneLocation type="plasmid" evidence="2 3">
    <name>unnamed2</name>
</geneLocation>
<evidence type="ECO:0008006" key="4">
    <source>
        <dbReference type="Google" id="ProtNLM"/>
    </source>
</evidence>
<dbReference type="EMBL" id="CP032704">
    <property type="protein sequence ID" value="QDY44275.1"/>
    <property type="molecule type" value="Genomic_DNA"/>
</dbReference>
<protein>
    <recommendedName>
        <fullName evidence="4">Conjugal transfer protein TraS</fullName>
    </recommendedName>
</protein>
<name>A0A518XJA8_9GAMM</name>
<reference evidence="2 3" key="1">
    <citation type="submission" date="2018-10" db="EMBL/GenBank/DDBJ databases">
        <title>Genome Sequencing of Pantoea dispersa DSM 32899.</title>
        <authorList>
            <person name="Nawrath M."/>
            <person name="Ottenheim C."/>
            <person name="Wilm A."/>
            <person name="Zimmermann W."/>
            <person name="Wu J.C."/>
        </authorList>
    </citation>
    <scope>NUCLEOTIDE SEQUENCE [LARGE SCALE GENOMIC DNA]</scope>
    <source>
        <strain evidence="2 3">DSM 32899</strain>
        <plasmid evidence="2 3">unnamed2</plasmid>
    </source>
</reference>
<feature type="transmembrane region" description="Helical" evidence="1">
    <location>
        <begin position="133"/>
        <end position="152"/>
    </location>
</feature>
<evidence type="ECO:0000313" key="3">
    <source>
        <dbReference type="Proteomes" id="UP000319411"/>
    </source>
</evidence>
<keyword evidence="1" id="KW-0812">Transmembrane</keyword>
<accession>A0A518XJA8</accession>
<sequence length="175" mass="19930">MTITYEKIKSEVRIISEEMVNSSNKVPSIFSTVKYGLLPAGVYFTFFLACPFADVFIKNIWMFLGFLSFFFWVFISIFISGYSQFFSLLPEGAQERFEIVRICCKKMKVYYAVWLASVFVAGLLALFTIWNVIALAVVTVLSTVLIALAFNFDMSRYQLASLFGVISAIKEKSIK</sequence>
<feature type="transmembrane region" description="Helical" evidence="1">
    <location>
        <begin position="109"/>
        <end position="127"/>
    </location>
</feature>
<organism evidence="2 3">
    <name type="scientific">Candidatus Pantoea soli</name>
    <dbReference type="NCBI Taxonomy" id="3098669"/>
    <lineage>
        <taxon>Bacteria</taxon>
        <taxon>Pseudomonadati</taxon>
        <taxon>Pseudomonadota</taxon>
        <taxon>Gammaproteobacteria</taxon>
        <taxon>Enterobacterales</taxon>
        <taxon>Erwiniaceae</taxon>
        <taxon>Pantoea</taxon>
    </lineage>
</organism>
<dbReference type="AlphaFoldDB" id="A0A518XJA8"/>
<keyword evidence="3" id="KW-1185">Reference proteome</keyword>
<evidence type="ECO:0000256" key="1">
    <source>
        <dbReference type="SAM" id="Phobius"/>
    </source>
</evidence>
<gene>
    <name evidence="2" type="ORF">D8B20_20285</name>
</gene>
<dbReference type="KEGG" id="pdis:D8B20_20285"/>
<feature type="transmembrane region" description="Helical" evidence="1">
    <location>
        <begin position="63"/>
        <end position="89"/>
    </location>
</feature>
<keyword evidence="2" id="KW-0614">Plasmid</keyword>
<dbReference type="OrthoDB" id="6556240at2"/>
<proteinExistence type="predicted"/>
<evidence type="ECO:0000313" key="2">
    <source>
        <dbReference type="EMBL" id="QDY44275.1"/>
    </source>
</evidence>
<keyword evidence="1" id="KW-1133">Transmembrane helix</keyword>
<dbReference type="RefSeq" id="WP_145891730.1">
    <property type="nucleotide sequence ID" value="NZ_CP032704.1"/>
</dbReference>
<feature type="transmembrane region" description="Helical" evidence="1">
    <location>
        <begin position="35"/>
        <end position="57"/>
    </location>
</feature>